<dbReference type="OrthoDB" id="5307922at2759"/>
<dbReference type="InterPro" id="IPR011042">
    <property type="entry name" value="6-blade_b-propeller_TolB-like"/>
</dbReference>
<dbReference type="Pfam" id="PF03088">
    <property type="entry name" value="Str_synth"/>
    <property type="match status" value="1"/>
</dbReference>
<comment type="subcellular location">
    <subcellularLocation>
        <location evidence="1">Vacuole</location>
    </subcellularLocation>
</comment>
<dbReference type="GO" id="GO:0012505">
    <property type="term" value="C:endomembrane system"/>
    <property type="evidence" value="ECO:0007669"/>
    <property type="project" value="TreeGrafter"/>
</dbReference>
<keyword evidence="5" id="KW-1133">Transmembrane helix</keyword>
<name>A0A2R6P0H5_ACTCC</name>
<reference evidence="7 8" key="1">
    <citation type="submission" date="2017-07" db="EMBL/GenBank/DDBJ databases">
        <title>An improved, manually edited Actinidia chinensis var. chinensis (kiwifruit) genome highlights the challenges associated with draft genomes and gene prediction in plants.</title>
        <authorList>
            <person name="Pilkington S."/>
            <person name="Crowhurst R."/>
            <person name="Hilario E."/>
            <person name="Nardozza S."/>
            <person name="Fraser L."/>
            <person name="Peng Y."/>
            <person name="Gunaseelan K."/>
            <person name="Simpson R."/>
            <person name="Tahir J."/>
            <person name="Deroles S."/>
            <person name="Templeton K."/>
            <person name="Luo Z."/>
            <person name="Davy M."/>
            <person name="Cheng C."/>
            <person name="Mcneilage M."/>
            <person name="Scaglione D."/>
            <person name="Liu Y."/>
            <person name="Zhang Q."/>
            <person name="Datson P."/>
            <person name="De Silva N."/>
            <person name="Gardiner S."/>
            <person name="Bassett H."/>
            <person name="Chagne D."/>
            <person name="Mccallum J."/>
            <person name="Dzierzon H."/>
            <person name="Deng C."/>
            <person name="Wang Y.-Y."/>
            <person name="Barron N."/>
            <person name="Manako K."/>
            <person name="Bowen J."/>
            <person name="Foster T."/>
            <person name="Erridge Z."/>
            <person name="Tiffin H."/>
            <person name="Waite C."/>
            <person name="Davies K."/>
            <person name="Grierson E."/>
            <person name="Laing W."/>
            <person name="Kirk R."/>
            <person name="Chen X."/>
            <person name="Wood M."/>
            <person name="Montefiori M."/>
            <person name="Brummell D."/>
            <person name="Schwinn K."/>
            <person name="Catanach A."/>
            <person name="Fullerton C."/>
            <person name="Li D."/>
            <person name="Meiyalaghan S."/>
            <person name="Nieuwenhuizen N."/>
            <person name="Read N."/>
            <person name="Prakash R."/>
            <person name="Hunter D."/>
            <person name="Zhang H."/>
            <person name="Mckenzie M."/>
            <person name="Knabel M."/>
            <person name="Harris A."/>
            <person name="Allan A."/>
            <person name="Chen A."/>
            <person name="Janssen B."/>
            <person name="Plunkett B."/>
            <person name="Dwamena C."/>
            <person name="Voogd C."/>
            <person name="Leif D."/>
            <person name="Lafferty D."/>
            <person name="Souleyre E."/>
            <person name="Varkonyi-Gasic E."/>
            <person name="Gambi F."/>
            <person name="Hanley J."/>
            <person name="Yao J.-L."/>
            <person name="Cheung J."/>
            <person name="David K."/>
            <person name="Warren B."/>
            <person name="Marsh K."/>
            <person name="Snowden K."/>
            <person name="Lin-Wang K."/>
            <person name="Brian L."/>
            <person name="Martinez-Sanchez M."/>
            <person name="Wang M."/>
            <person name="Ileperuma N."/>
            <person name="Macnee N."/>
            <person name="Campin R."/>
            <person name="Mcatee P."/>
            <person name="Drummond R."/>
            <person name="Espley R."/>
            <person name="Ireland H."/>
            <person name="Wu R."/>
            <person name="Atkinson R."/>
            <person name="Karunairetnam S."/>
            <person name="Bulley S."/>
            <person name="Chunkath S."/>
            <person name="Hanley Z."/>
            <person name="Storey R."/>
            <person name="Thrimawithana A."/>
            <person name="Thomson S."/>
            <person name="David C."/>
            <person name="Testolin R."/>
        </authorList>
    </citation>
    <scope>NUCLEOTIDE SEQUENCE [LARGE SCALE GENOMIC DNA]</scope>
    <source>
        <strain evidence="8">cv. Red5</strain>
        <tissue evidence="7">Young leaf</tissue>
    </source>
</reference>
<keyword evidence="5" id="KW-0812">Transmembrane</keyword>
<feature type="transmembrane region" description="Helical" evidence="5">
    <location>
        <begin position="20"/>
        <end position="39"/>
    </location>
</feature>
<keyword evidence="4" id="KW-0325">Glycoprotein</keyword>
<dbReference type="PANTHER" id="PTHR10426:SF68">
    <property type="entry name" value="OS07G0614000 PROTEIN"/>
    <property type="match status" value="1"/>
</dbReference>
<keyword evidence="8" id="KW-1185">Reference proteome</keyword>
<organism evidence="7 8">
    <name type="scientific">Actinidia chinensis var. chinensis</name>
    <name type="common">Chinese soft-hair kiwi</name>
    <dbReference type="NCBI Taxonomy" id="1590841"/>
    <lineage>
        <taxon>Eukaryota</taxon>
        <taxon>Viridiplantae</taxon>
        <taxon>Streptophyta</taxon>
        <taxon>Embryophyta</taxon>
        <taxon>Tracheophyta</taxon>
        <taxon>Spermatophyta</taxon>
        <taxon>Magnoliopsida</taxon>
        <taxon>eudicotyledons</taxon>
        <taxon>Gunneridae</taxon>
        <taxon>Pentapetalae</taxon>
        <taxon>asterids</taxon>
        <taxon>Ericales</taxon>
        <taxon>Actinidiaceae</taxon>
        <taxon>Actinidia</taxon>
    </lineage>
</organism>
<dbReference type="EMBL" id="NKQK01000079">
    <property type="protein sequence ID" value="PSR82474.1"/>
    <property type="molecule type" value="Genomic_DNA"/>
</dbReference>
<evidence type="ECO:0000256" key="1">
    <source>
        <dbReference type="ARBA" id="ARBA00004116"/>
    </source>
</evidence>
<feature type="domain" description="Strictosidine synthase conserved region" evidence="6">
    <location>
        <begin position="163"/>
        <end position="235"/>
    </location>
</feature>
<dbReference type="GO" id="GO:0016787">
    <property type="term" value="F:hydrolase activity"/>
    <property type="evidence" value="ECO:0007669"/>
    <property type="project" value="TreeGrafter"/>
</dbReference>
<dbReference type="Gramene" id="PSR82474">
    <property type="protein sequence ID" value="PSR82474"/>
    <property type="gene ID" value="CEY00_Acc33637"/>
</dbReference>
<dbReference type="Proteomes" id="UP000241394">
    <property type="component" value="Unassembled WGS sequence"/>
</dbReference>
<gene>
    <name evidence="7" type="ORF">CEY00_Acc33637</name>
</gene>
<dbReference type="OMA" id="YDRWVLD"/>
<accession>A0A2R6P0H5</accession>
<evidence type="ECO:0000256" key="3">
    <source>
        <dbReference type="ARBA" id="ARBA00022554"/>
    </source>
</evidence>
<keyword evidence="5" id="KW-0472">Membrane</keyword>
<dbReference type="Pfam" id="PF20067">
    <property type="entry name" value="SSL_N"/>
    <property type="match status" value="1"/>
</dbReference>
<dbReference type="GO" id="GO:0005773">
    <property type="term" value="C:vacuole"/>
    <property type="evidence" value="ECO:0007669"/>
    <property type="project" value="UniProtKB-SubCell"/>
</dbReference>
<comment type="similarity">
    <text evidence="2">Belongs to the strictosidine synthase family.</text>
</comment>
<proteinExistence type="inferred from homology"/>
<dbReference type="AlphaFoldDB" id="A0A2R6P0H5"/>
<reference evidence="8" key="2">
    <citation type="journal article" date="2018" name="BMC Genomics">
        <title>A manually annotated Actinidia chinensis var. chinensis (kiwifruit) genome highlights the challenges associated with draft genomes and gene prediction in plants.</title>
        <authorList>
            <person name="Pilkington S.M."/>
            <person name="Crowhurst R."/>
            <person name="Hilario E."/>
            <person name="Nardozza S."/>
            <person name="Fraser L."/>
            <person name="Peng Y."/>
            <person name="Gunaseelan K."/>
            <person name="Simpson R."/>
            <person name="Tahir J."/>
            <person name="Deroles S.C."/>
            <person name="Templeton K."/>
            <person name="Luo Z."/>
            <person name="Davy M."/>
            <person name="Cheng C."/>
            <person name="McNeilage M."/>
            <person name="Scaglione D."/>
            <person name="Liu Y."/>
            <person name="Zhang Q."/>
            <person name="Datson P."/>
            <person name="De Silva N."/>
            <person name="Gardiner S.E."/>
            <person name="Bassett H."/>
            <person name="Chagne D."/>
            <person name="McCallum J."/>
            <person name="Dzierzon H."/>
            <person name="Deng C."/>
            <person name="Wang Y.Y."/>
            <person name="Barron L."/>
            <person name="Manako K."/>
            <person name="Bowen J."/>
            <person name="Foster T.M."/>
            <person name="Erridge Z.A."/>
            <person name="Tiffin H."/>
            <person name="Waite C.N."/>
            <person name="Davies K.M."/>
            <person name="Grierson E.P."/>
            <person name="Laing W.A."/>
            <person name="Kirk R."/>
            <person name="Chen X."/>
            <person name="Wood M."/>
            <person name="Montefiori M."/>
            <person name="Brummell D.A."/>
            <person name="Schwinn K.E."/>
            <person name="Catanach A."/>
            <person name="Fullerton C."/>
            <person name="Li D."/>
            <person name="Meiyalaghan S."/>
            <person name="Nieuwenhuizen N."/>
            <person name="Read N."/>
            <person name="Prakash R."/>
            <person name="Hunter D."/>
            <person name="Zhang H."/>
            <person name="McKenzie M."/>
            <person name="Knabel M."/>
            <person name="Harris A."/>
            <person name="Allan A.C."/>
            <person name="Gleave A."/>
            <person name="Chen A."/>
            <person name="Janssen B.J."/>
            <person name="Plunkett B."/>
            <person name="Ampomah-Dwamena C."/>
            <person name="Voogd C."/>
            <person name="Leif D."/>
            <person name="Lafferty D."/>
            <person name="Souleyre E.J.F."/>
            <person name="Varkonyi-Gasic E."/>
            <person name="Gambi F."/>
            <person name="Hanley J."/>
            <person name="Yao J.L."/>
            <person name="Cheung J."/>
            <person name="David K.M."/>
            <person name="Warren B."/>
            <person name="Marsh K."/>
            <person name="Snowden K.C."/>
            <person name="Lin-Wang K."/>
            <person name="Brian L."/>
            <person name="Martinez-Sanchez M."/>
            <person name="Wang M."/>
            <person name="Ileperuma N."/>
            <person name="Macnee N."/>
            <person name="Campin R."/>
            <person name="McAtee P."/>
            <person name="Drummond R.S.M."/>
            <person name="Espley R.V."/>
            <person name="Ireland H.S."/>
            <person name="Wu R."/>
            <person name="Atkinson R.G."/>
            <person name="Karunairetnam S."/>
            <person name="Bulley S."/>
            <person name="Chunkath S."/>
            <person name="Hanley Z."/>
            <person name="Storey R."/>
            <person name="Thrimawithana A.H."/>
            <person name="Thomson S."/>
            <person name="David C."/>
            <person name="Testolin R."/>
            <person name="Huang H."/>
            <person name="Hellens R.P."/>
            <person name="Schaffer R.J."/>
        </authorList>
    </citation>
    <scope>NUCLEOTIDE SEQUENCE [LARGE SCALE GENOMIC DNA]</scope>
    <source>
        <strain evidence="8">cv. Red5</strain>
    </source>
</reference>
<evidence type="ECO:0000259" key="6">
    <source>
        <dbReference type="Pfam" id="PF03088"/>
    </source>
</evidence>
<comment type="caution">
    <text evidence="7">The sequence shown here is derived from an EMBL/GenBank/DDBJ whole genome shotgun (WGS) entry which is preliminary data.</text>
</comment>
<evidence type="ECO:0000256" key="2">
    <source>
        <dbReference type="ARBA" id="ARBA00009191"/>
    </source>
</evidence>
<dbReference type="PANTHER" id="PTHR10426">
    <property type="entry name" value="STRICTOSIDINE SYNTHASE-RELATED"/>
    <property type="match status" value="1"/>
</dbReference>
<dbReference type="SUPFAM" id="SSF63829">
    <property type="entry name" value="Calcium-dependent phosphotriesterase"/>
    <property type="match status" value="1"/>
</dbReference>
<sequence>MDSTAASARISRSHVTTCSCFVLSCLLAITLQIVIFSPISPDILELPPATSASLVPTNSRLQRVIKLGEGLVETPEDVWVDKNGILYTATRDGWIKRLHRNGSWEDWRKFDSNSMFGITITKSGSIIVCDCEKGLLKVDDDGVTVLTSHVKGTKIRLADDVIEASDGSLYFSDGSTKFGFHNWHLDLLEAKPNGQLLKYDPSSNDTSVVIDGLYFPNGVALSTDQDYLVVCETWKMIDKTMEMALPSIIAVRYRCLKYWLSGEDKGKTQIFVDNLPGAPDNINLAPDGSYWIALLQLISSRFEFVHTSKAFKHLLATFPGLFELVKGVDKKAMVVNVAADGKIIRSFDDPTGEVISFVTSALEFDDHLYLGSLTSNFIGKLPLNAA</sequence>
<dbReference type="FunFam" id="2.120.10.30:FF:000066">
    <property type="entry name" value="ABC transporter permease protein"/>
    <property type="match status" value="1"/>
</dbReference>
<dbReference type="InterPro" id="IPR018119">
    <property type="entry name" value="Strictosidine_synth_cons-reg"/>
</dbReference>
<evidence type="ECO:0000256" key="4">
    <source>
        <dbReference type="ARBA" id="ARBA00023180"/>
    </source>
</evidence>
<evidence type="ECO:0000256" key="5">
    <source>
        <dbReference type="SAM" id="Phobius"/>
    </source>
</evidence>
<evidence type="ECO:0000313" key="8">
    <source>
        <dbReference type="Proteomes" id="UP000241394"/>
    </source>
</evidence>
<dbReference type="Gene3D" id="2.120.10.30">
    <property type="entry name" value="TolB, C-terminal domain"/>
    <property type="match status" value="1"/>
</dbReference>
<evidence type="ECO:0000313" key="7">
    <source>
        <dbReference type="EMBL" id="PSR82474.1"/>
    </source>
</evidence>
<dbReference type="STRING" id="1590841.A0A2R6P0H5"/>
<keyword evidence="3" id="KW-0926">Vacuole</keyword>
<protein>
    <submittedName>
        <fullName evidence="7">Protein STRICTOSIDINE SYNTHASE-LIKE 4 like</fullName>
    </submittedName>
</protein>
<dbReference type="InParanoid" id="A0A2R6P0H5"/>